<keyword evidence="8" id="KW-1133">Transmembrane helix</keyword>
<dbReference type="PROSITE" id="PS00086">
    <property type="entry name" value="CYTOCHROME_P450"/>
    <property type="match status" value="1"/>
</dbReference>
<feature type="binding site" description="axial binding residue" evidence="13">
    <location>
        <position position="190"/>
    </location>
    <ligand>
        <name>heme</name>
        <dbReference type="ChEBI" id="CHEBI:30413"/>
    </ligand>
    <ligandPart>
        <name>Fe</name>
        <dbReference type="ChEBI" id="CHEBI:18248"/>
    </ligandPart>
</feature>
<dbReference type="PRINTS" id="PR00463">
    <property type="entry name" value="EP450I"/>
</dbReference>
<evidence type="ECO:0000256" key="6">
    <source>
        <dbReference type="ARBA" id="ARBA00022692"/>
    </source>
</evidence>
<dbReference type="GO" id="GO:0016705">
    <property type="term" value="F:oxidoreductase activity, acting on paired donors, with incorporation or reduction of molecular oxygen"/>
    <property type="evidence" value="ECO:0007669"/>
    <property type="project" value="InterPro"/>
</dbReference>
<keyword evidence="12" id="KW-0472">Membrane</keyword>
<evidence type="ECO:0000313" key="16">
    <source>
        <dbReference type="Proteomes" id="UP000298061"/>
    </source>
</evidence>
<keyword evidence="11 14" id="KW-0503">Monooxygenase</keyword>
<dbReference type="InterPro" id="IPR017972">
    <property type="entry name" value="Cyt_P450_CS"/>
</dbReference>
<dbReference type="GO" id="GO:0020037">
    <property type="term" value="F:heme binding"/>
    <property type="evidence" value="ECO:0007669"/>
    <property type="project" value="InterPro"/>
</dbReference>
<evidence type="ECO:0000256" key="10">
    <source>
        <dbReference type="ARBA" id="ARBA00023004"/>
    </source>
</evidence>
<keyword evidence="6" id="KW-0812">Transmembrane</keyword>
<evidence type="ECO:0000256" key="5">
    <source>
        <dbReference type="ARBA" id="ARBA00022617"/>
    </source>
</evidence>
<evidence type="ECO:0000256" key="11">
    <source>
        <dbReference type="ARBA" id="ARBA00023033"/>
    </source>
</evidence>
<keyword evidence="10 13" id="KW-0408">Iron</keyword>
<evidence type="ECO:0000313" key="15">
    <source>
        <dbReference type="EMBL" id="TFY82801.1"/>
    </source>
</evidence>
<comment type="caution">
    <text evidence="15">The sequence shown here is derived from an EMBL/GenBank/DDBJ whole genome shotgun (WGS) entry which is preliminary data.</text>
</comment>
<evidence type="ECO:0000256" key="1">
    <source>
        <dbReference type="ARBA" id="ARBA00001971"/>
    </source>
</evidence>
<evidence type="ECO:0000256" key="3">
    <source>
        <dbReference type="ARBA" id="ARBA00005179"/>
    </source>
</evidence>
<sequence length="260" mass="28517">MVNIVPFEADGTAQHSLATELLGTNEAGIAQTDEAIRDVAGAVYSAGGETVTAGLHFAILSLVLHPEVQKRAQAEIDRIVGRERLPDFSDQSSLPYVGAVFREIMRWKTAVPLGLPHAVTQDDEYEGYHIPRGASLISVFNDHFPNRAMLHDPEKYPDPHAFKPERFLREDGTLNNDDVQIAFGFGRRICPGIHIARSSLWIMIASLLATFRIEPAKDAAGREIPINEDRVEGIVSTPVGFECSIVPRDAKARALLDSLA</sequence>
<keyword evidence="7 13" id="KW-0479">Metal-binding</keyword>
<comment type="cofactor">
    <cofactor evidence="1 13">
        <name>heme</name>
        <dbReference type="ChEBI" id="CHEBI:30413"/>
    </cofactor>
</comment>
<name>A0A4Z0A926_9AGAM</name>
<evidence type="ECO:0000256" key="4">
    <source>
        <dbReference type="ARBA" id="ARBA00010617"/>
    </source>
</evidence>
<dbReference type="AlphaFoldDB" id="A0A4Z0A926"/>
<dbReference type="InterPro" id="IPR050364">
    <property type="entry name" value="Cytochrome_P450_fung"/>
</dbReference>
<dbReference type="STRING" id="135208.A0A4Z0A926"/>
<evidence type="ECO:0000256" key="12">
    <source>
        <dbReference type="ARBA" id="ARBA00023136"/>
    </source>
</evidence>
<comment type="subcellular location">
    <subcellularLocation>
        <location evidence="2">Membrane</location>
    </subcellularLocation>
</comment>
<dbReference type="Gene3D" id="1.10.630.10">
    <property type="entry name" value="Cytochrome P450"/>
    <property type="match status" value="1"/>
</dbReference>
<evidence type="ECO:0000256" key="2">
    <source>
        <dbReference type="ARBA" id="ARBA00004370"/>
    </source>
</evidence>
<comment type="pathway">
    <text evidence="3">Secondary metabolite biosynthesis.</text>
</comment>
<comment type="similarity">
    <text evidence="4 14">Belongs to the cytochrome P450 family.</text>
</comment>
<evidence type="ECO:0000256" key="14">
    <source>
        <dbReference type="RuleBase" id="RU000461"/>
    </source>
</evidence>
<dbReference type="InterPro" id="IPR036396">
    <property type="entry name" value="Cyt_P450_sf"/>
</dbReference>
<accession>A0A4Z0A926</accession>
<dbReference type="PRINTS" id="PR00385">
    <property type="entry name" value="P450"/>
</dbReference>
<organism evidence="15 16">
    <name type="scientific">Hericium alpestre</name>
    <dbReference type="NCBI Taxonomy" id="135208"/>
    <lineage>
        <taxon>Eukaryota</taxon>
        <taxon>Fungi</taxon>
        <taxon>Dikarya</taxon>
        <taxon>Basidiomycota</taxon>
        <taxon>Agaricomycotina</taxon>
        <taxon>Agaricomycetes</taxon>
        <taxon>Russulales</taxon>
        <taxon>Hericiaceae</taxon>
        <taxon>Hericium</taxon>
    </lineage>
</organism>
<dbReference type="EMBL" id="SFCI01000077">
    <property type="protein sequence ID" value="TFY82801.1"/>
    <property type="molecule type" value="Genomic_DNA"/>
</dbReference>
<reference evidence="15 16" key="1">
    <citation type="submission" date="2019-02" db="EMBL/GenBank/DDBJ databases">
        <title>Genome sequencing of the rare red list fungi Hericium alpestre (H. flagellum).</title>
        <authorList>
            <person name="Buettner E."/>
            <person name="Kellner H."/>
        </authorList>
    </citation>
    <scope>NUCLEOTIDE SEQUENCE [LARGE SCALE GENOMIC DNA]</scope>
    <source>
        <strain evidence="15 16">DSM 108284</strain>
    </source>
</reference>
<dbReference type="OrthoDB" id="2789670at2759"/>
<dbReference type="GO" id="GO:0016020">
    <property type="term" value="C:membrane"/>
    <property type="evidence" value="ECO:0007669"/>
    <property type="project" value="UniProtKB-SubCell"/>
</dbReference>
<evidence type="ECO:0000256" key="8">
    <source>
        <dbReference type="ARBA" id="ARBA00022989"/>
    </source>
</evidence>
<dbReference type="GO" id="GO:0004497">
    <property type="term" value="F:monooxygenase activity"/>
    <property type="evidence" value="ECO:0007669"/>
    <property type="project" value="UniProtKB-KW"/>
</dbReference>
<protein>
    <recommendedName>
        <fullName evidence="17">Cytochrome P450</fullName>
    </recommendedName>
</protein>
<dbReference type="Proteomes" id="UP000298061">
    <property type="component" value="Unassembled WGS sequence"/>
</dbReference>
<gene>
    <name evidence="15" type="ORF">EWM64_g1209</name>
</gene>
<dbReference type="InterPro" id="IPR001128">
    <property type="entry name" value="Cyt_P450"/>
</dbReference>
<dbReference type="Pfam" id="PF00067">
    <property type="entry name" value="p450"/>
    <property type="match status" value="1"/>
</dbReference>
<proteinExistence type="inferred from homology"/>
<dbReference type="InterPro" id="IPR002401">
    <property type="entry name" value="Cyt_P450_E_grp-I"/>
</dbReference>
<keyword evidence="16" id="KW-1185">Reference proteome</keyword>
<evidence type="ECO:0000256" key="13">
    <source>
        <dbReference type="PIRSR" id="PIRSR602401-1"/>
    </source>
</evidence>
<evidence type="ECO:0000256" key="7">
    <source>
        <dbReference type="ARBA" id="ARBA00022723"/>
    </source>
</evidence>
<keyword evidence="5 13" id="KW-0349">Heme</keyword>
<dbReference type="PANTHER" id="PTHR46300:SF2">
    <property type="entry name" value="CYTOCHROME P450 MONOOXYGENASE ALNH-RELATED"/>
    <property type="match status" value="1"/>
</dbReference>
<dbReference type="PANTHER" id="PTHR46300">
    <property type="entry name" value="P450, PUTATIVE (EUROFUNG)-RELATED-RELATED"/>
    <property type="match status" value="1"/>
</dbReference>
<keyword evidence="9 14" id="KW-0560">Oxidoreductase</keyword>
<evidence type="ECO:0000256" key="9">
    <source>
        <dbReference type="ARBA" id="ARBA00023002"/>
    </source>
</evidence>
<dbReference type="SUPFAM" id="SSF48264">
    <property type="entry name" value="Cytochrome P450"/>
    <property type="match status" value="1"/>
</dbReference>
<dbReference type="GO" id="GO:0005506">
    <property type="term" value="F:iron ion binding"/>
    <property type="evidence" value="ECO:0007669"/>
    <property type="project" value="InterPro"/>
</dbReference>
<evidence type="ECO:0008006" key="17">
    <source>
        <dbReference type="Google" id="ProtNLM"/>
    </source>
</evidence>